<dbReference type="InterPro" id="IPR048738">
    <property type="entry name" value="CEP104_Znf"/>
</dbReference>
<keyword evidence="5" id="KW-1185">Reference proteome</keyword>
<proteinExistence type="predicted"/>
<evidence type="ECO:0000313" key="4">
    <source>
        <dbReference type="EMBL" id="CAJ0606737.1"/>
    </source>
</evidence>
<dbReference type="InterPro" id="IPR016024">
    <property type="entry name" value="ARM-type_fold"/>
</dbReference>
<dbReference type="Pfam" id="PF21039">
    <property type="entry name" value="CEP104_ZnF"/>
    <property type="match status" value="1"/>
</dbReference>
<name>A0AA36HA05_CYLNA</name>
<dbReference type="Pfam" id="PF21040">
    <property type="entry name" value="CEP104-like_TOG"/>
    <property type="match status" value="1"/>
</dbReference>
<feature type="region of interest" description="Disordered" evidence="2">
    <location>
        <begin position="704"/>
        <end position="726"/>
    </location>
</feature>
<evidence type="ECO:0000256" key="2">
    <source>
        <dbReference type="SAM" id="MobiDB-lite"/>
    </source>
</evidence>
<feature type="coiled-coil region" evidence="1">
    <location>
        <begin position="70"/>
        <end position="97"/>
    </location>
</feature>
<protein>
    <recommendedName>
        <fullName evidence="3">Centrosomal protein CEP104 Zn finger domain-containing protein</fullName>
    </recommendedName>
</protein>
<dbReference type="GO" id="GO:0005929">
    <property type="term" value="C:cilium"/>
    <property type="evidence" value="ECO:0007669"/>
    <property type="project" value="TreeGrafter"/>
</dbReference>
<accession>A0AA36HA05</accession>
<feature type="compositionally biased region" description="Polar residues" evidence="2">
    <location>
        <begin position="716"/>
        <end position="726"/>
    </location>
</feature>
<feature type="domain" description="Centrosomal protein CEP104 Zn finger" evidence="3">
    <location>
        <begin position="587"/>
        <end position="696"/>
    </location>
</feature>
<sequence>MFKVGLAEVQIYGRYEMDVKNPEVLSLMENNYTPSEDGRFTAEIDELMQRVEKNKLRSAQNANFGLATSAQQKSQMLRKARNEMEQLERDQQSAISDEDFHRALDLQEEMKVLRGNVLAALDPDFTVDSIDNKSVDIDIHRPKNLFEKNNSSFKLSSPKLFTPIDLSPTDDLAALKLRAPSPAKSLSSKGSLTTKTKPSSPSRSRSHSASSIDGGSSLALPKRPASSSSNISSASTKSTRSETSTKVNGATTPNGDRWHSNKFLEKENTVVPALKDKKSPAMSPNDERREVMVNALSPTIPVAEKPAYERGADLFSDETMKKLYSKKWEQRKDGLESVQVALQNDIPSKAQAADYLECTISILQRHLKDPLYNVYTKALELLNFLCTQFLPQHSLYKMAPNLAKSTSNIIAIRASDTDRRSAGITLSTMNDIMEQDNKIAKAYLNRFLKMGPPGGQKGQAAIIQNAVESLGSPNAAVGLTDEAVTAFGVKCLRHADPEIRSVGRIVTLETYSNGRREVVRKILIEENHKSRYPPLKALLDEIADLDAKQARKQSASSTSSLKKRPGTKTVRISRDLPKRNGSVQSICQFCDALIDAGDAAALERHYRSDCPLFTICDGCGQATETSSLDTHKKTECRARNSFRECPRCRELIEREAYYRHVGRKDCIPPDAYSAKCPLCGTFFTPDNDEGWRKHLTAHCTGNRRRRSLQEGKRASLGSSRSLSTPA</sequence>
<evidence type="ECO:0000313" key="5">
    <source>
        <dbReference type="Proteomes" id="UP001176961"/>
    </source>
</evidence>
<reference evidence="4" key="1">
    <citation type="submission" date="2023-07" db="EMBL/GenBank/DDBJ databases">
        <authorList>
            <consortium name="CYATHOMIX"/>
        </authorList>
    </citation>
    <scope>NUCLEOTIDE SEQUENCE</scope>
    <source>
        <strain evidence="4">N/A</strain>
    </source>
</reference>
<evidence type="ECO:0000259" key="3">
    <source>
        <dbReference type="Pfam" id="PF21039"/>
    </source>
</evidence>
<dbReference type="InterPro" id="IPR011989">
    <property type="entry name" value="ARM-like"/>
</dbReference>
<dbReference type="Gene3D" id="1.25.10.10">
    <property type="entry name" value="Leucine-rich Repeat Variant"/>
    <property type="match status" value="1"/>
</dbReference>
<evidence type="ECO:0000256" key="1">
    <source>
        <dbReference type="SAM" id="Coils"/>
    </source>
</evidence>
<feature type="region of interest" description="Disordered" evidence="2">
    <location>
        <begin position="550"/>
        <end position="575"/>
    </location>
</feature>
<dbReference type="InterPro" id="IPR052607">
    <property type="entry name" value="CEP104-like"/>
</dbReference>
<comment type="caution">
    <text evidence="4">The sequence shown here is derived from an EMBL/GenBank/DDBJ whole genome shotgun (WGS) entry which is preliminary data.</text>
</comment>
<dbReference type="PANTHER" id="PTHR13371">
    <property type="entry name" value="GLYCINE-, GLUTAMATE-, THIENYLCYCLOHEXYLPIPERIDINE-BINDING PROTEIN"/>
    <property type="match status" value="1"/>
</dbReference>
<dbReference type="EMBL" id="CATQJL010000316">
    <property type="protein sequence ID" value="CAJ0606737.1"/>
    <property type="molecule type" value="Genomic_DNA"/>
</dbReference>
<feature type="region of interest" description="Disordered" evidence="2">
    <location>
        <begin position="180"/>
        <end position="262"/>
    </location>
</feature>
<gene>
    <name evidence="4" type="ORF">CYNAS_LOCUS18720</name>
</gene>
<keyword evidence="1" id="KW-0175">Coiled coil</keyword>
<dbReference type="AlphaFoldDB" id="A0AA36HA05"/>
<dbReference type="PANTHER" id="PTHR13371:SF0">
    <property type="entry name" value="CENTROSOMAL PROTEIN OF 104 KDA"/>
    <property type="match status" value="1"/>
</dbReference>
<dbReference type="SUPFAM" id="SSF48371">
    <property type="entry name" value="ARM repeat"/>
    <property type="match status" value="1"/>
</dbReference>
<feature type="compositionally biased region" description="Low complexity" evidence="2">
    <location>
        <begin position="183"/>
        <end position="245"/>
    </location>
</feature>
<organism evidence="4 5">
    <name type="scientific">Cylicocyclus nassatus</name>
    <name type="common">Nematode worm</name>
    <dbReference type="NCBI Taxonomy" id="53992"/>
    <lineage>
        <taxon>Eukaryota</taxon>
        <taxon>Metazoa</taxon>
        <taxon>Ecdysozoa</taxon>
        <taxon>Nematoda</taxon>
        <taxon>Chromadorea</taxon>
        <taxon>Rhabditida</taxon>
        <taxon>Rhabditina</taxon>
        <taxon>Rhabditomorpha</taxon>
        <taxon>Strongyloidea</taxon>
        <taxon>Strongylidae</taxon>
        <taxon>Cylicocyclus</taxon>
    </lineage>
</organism>
<dbReference type="Proteomes" id="UP001176961">
    <property type="component" value="Unassembled WGS sequence"/>
</dbReference>